<dbReference type="InterPro" id="IPR035950">
    <property type="entry name" value="XkdW-like_sf"/>
</dbReference>
<dbReference type="RefSeq" id="WP_026699336.1">
    <property type="nucleotide sequence ID" value="NZ_CP065647.1"/>
</dbReference>
<protein>
    <recommendedName>
        <fullName evidence="1">Bacteriophage SP-beta YorD domain-containing protein</fullName>
    </recommendedName>
</protein>
<dbReference type="Pfam" id="PF09636">
    <property type="entry name" value="XkdW"/>
    <property type="match status" value="1"/>
</dbReference>
<organism evidence="2 3">
    <name type="scientific">Bacillus licheniformis</name>
    <dbReference type="NCBI Taxonomy" id="1402"/>
    <lineage>
        <taxon>Bacteria</taxon>
        <taxon>Bacillati</taxon>
        <taxon>Bacillota</taxon>
        <taxon>Bacilli</taxon>
        <taxon>Bacillales</taxon>
        <taxon>Bacillaceae</taxon>
        <taxon>Bacillus</taxon>
    </lineage>
</organism>
<feature type="domain" description="Bacteriophage SP-beta YorD" evidence="1">
    <location>
        <begin position="3"/>
        <end position="59"/>
    </location>
</feature>
<evidence type="ECO:0000259" key="1">
    <source>
        <dbReference type="Pfam" id="PF09636"/>
    </source>
</evidence>
<dbReference type="AlphaFoldDB" id="A0AB37GGM9"/>
<proteinExistence type="predicted"/>
<dbReference type="Gene3D" id="3.30.56.60">
    <property type="entry name" value="XkdW-like"/>
    <property type="match status" value="1"/>
</dbReference>
<accession>A0AB37GGM9</accession>
<sequence length="98" mass="10890">MNLALAVKYLYPDAIIGEDFVIRDDGDGRGQYIETWKISGPQPSDQELQEAWKNYLENPIIDVPQLPDTSQQLLKLGQEISFLKLEILALKGGASNGS</sequence>
<dbReference type="Proteomes" id="UP000595038">
    <property type="component" value="Chromosome"/>
</dbReference>
<reference evidence="2 3" key="1">
    <citation type="submission" date="2020-12" db="EMBL/GenBank/DDBJ databases">
        <title>FDA dAtabase for Regulatory Grade micrObial Sequences (FDA-ARGOS): Supporting development and validation of Infectious Disease Dx tests.</title>
        <authorList>
            <person name="Nelson B."/>
            <person name="Plummer A."/>
            <person name="Tallon L."/>
            <person name="Sadzewicz L."/>
            <person name="Zhao X."/>
            <person name="Boylan J."/>
            <person name="Ott S."/>
            <person name="Bowen H."/>
            <person name="Vavikolanu K."/>
            <person name="Mehta A."/>
            <person name="Aluvathingal J."/>
            <person name="Nadendla S."/>
            <person name="Myers T."/>
            <person name="Yan Y."/>
            <person name="Sichtig H."/>
        </authorList>
    </citation>
    <scope>NUCLEOTIDE SEQUENCE [LARGE SCALE GENOMIC DNA]</scope>
    <source>
        <strain evidence="2 3">FDAARGOS_923</strain>
    </source>
</reference>
<name>A0AB37GGM9_BACLI</name>
<dbReference type="SUPFAM" id="SSF159865">
    <property type="entry name" value="XkdW-like"/>
    <property type="match status" value="1"/>
</dbReference>
<gene>
    <name evidence="2" type="ORF">I6G80_18805</name>
</gene>
<dbReference type="EMBL" id="CP065647">
    <property type="protein sequence ID" value="QPR71852.1"/>
    <property type="molecule type" value="Genomic_DNA"/>
</dbReference>
<evidence type="ECO:0000313" key="2">
    <source>
        <dbReference type="EMBL" id="QPR71852.1"/>
    </source>
</evidence>
<dbReference type="InterPro" id="IPR019094">
    <property type="entry name" value="Phage_SP-beta_YorD"/>
</dbReference>
<evidence type="ECO:0000313" key="3">
    <source>
        <dbReference type="Proteomes" id="UP000595038"/>
    </source>
</evidence>